<keyword evidence="1" id="KW-0547">Nucleotide-binding</keyword>
<dbReference type="Gene3D" id="3.40.50.300">
    <property type="entry name" value="P-loop containing nucleotide triphosphate hydrolases"/>
    <property type="match status" value="1"/>
</dbReference>
<protein>
    <submittedName>
        <fullName evidence="1">Phage_DnaB, phage replicative helicase, DnaB family</fullName>
    </submittedName>
</protein>
<dbReference type="Gene3D" id="1.10.860.10">
    <property type="entry name" value="DNAb Helicase, Chain A"/>
    <property type="match status" value="1"/>
</dbReference>
<keyword evidence="1" id="KW-0347">Helicase</keyword>
<dbReference type="InterPro" id="IPR027417">
    <property type="entry name" value="P-loop_NTPase"/>
</dbReference>
<evidence type="ECO:0000313" key="2">
    <source>
        <dbReference type="EMBL" id="CAB4150765.1"/>
    </source>
</evidence>
<organism evidence="1">
    <name type="scientific">uncultured Caudovirales phage</name>
    <dbReference type="NCBI Taxonomy" id="2100421"/>
    <lineage>
        <taxon>Viruses</taxon>
        <taxon>Duplodnaviria</taxon>
        <taxon>Heunggongvirae</taxon>
        <taxon>Uroviricota</taxon>
        <taxon>Caudoviricetes</taxon>
        <taxon>Peduoviridae</taxon>
        <taxon>Maltschvirus</taxon>
        <taxon>Maltschvirus maltsch</taxon>
    </lineage>
</organism>
<proteinExistence type="predicted"/>
<dbReference type="GO" id="GO:0004386">
    <property type="term" value="F:helicase activity"/>
    <property type="evidence" value="ECO:0007669"/>
    <property type="project" value="UniProtKB-KW"/>
</dbReference>
<dbReference type="InterPro" id="IPR016136">
    <property type="entry name" value="DNA_helicase_N/primase_C"/>
</dbReference>
<accession>A0A6J5LWH2</accession>
<dbReference type="SUPFAM" id="SSF52540">
    <property type="entry name" value="P-loop containing nucleoside triphosphate hydrolases"/>
    <property type="match status" value="1"/>
</dbReference>
<keyword evidence="1" id="KW-0067">ATP-binding</keyword>
<gene>
    <name evidence="1" type="ORF">UFOVP298_12</name>
    <name evidence="2" type="ORF">UFOVP572_27</name>
</gene>
<keyword evidence="1" id="KW-0378">Hydrolase</keyword>
<evidence type="ECO:0000313" key="1">
    <source>
        <dbReference type="EMBL" id="CAB4136059.1"/>
    </source>
</evidence>
<sequence length="220" mass="24427">MKIPTPIESERGIASITLNHPELVLNSISDAGFNPTFIYDQLSRDVVEIVLDQASRRAVCDVRIIFEKLRERNDSVQFHELTELYTLMPIAGALKGLMEIVKNASKRRAVVAVLAEGIQLSEAADVTTTELVNGLATGIERIRGEMTPPIRLDTQALIMDAITRYQEGDDHTQRIRTGYDKLDNLTPIRYGDFLVIGGPEKSGKTMLALNIVANILNETH</sequence>
<dbReference type="EMBL" id="LR796309">
    <property type="protein sequence ID" value="CAB4136059.1"/>
    <property type="molecule type" value="Genomic_DNA"/>
</dbReference>
<reference evidence="1" key="1">
    <citation type="submission" date="2020-04" db="EMBL/GenBank/DDBJ databases">
        <authorList>
            <person name="Chiriac C."/>
            <person name="Salcher M."/>
            <person name="Ghai R."/>
            <person name="Kavagutti S V."/>
        </authorList>
    </citation>
    <scope>NUCLEOTIDE SEQUENCE</scope>
</reference>
<dbReference type="EMBL" id="LR796552">
    <property type="protein sequence ID" value="CAB4150765.1"/>
    <property type="molecule type" value="Genomic_DNA"/>
</dbReference>
<name>A0A6J5LWH2_9CAUD</name>